<keyword evidence="2" id="KW-1185">Reference proteome</keyword>
<name>A0A6I3IXF8_9MICO</name>
<comment type="caution">
    <text evidence="1">The sequence shown here is derived from an EMBL/GenBank/DDBJ whole genome shotgun (WGS) entry which is preliminary data.</text>
</comment>
<accession>A0A6I3IXF8</accession>
<evidence type="ECO:0000313" key="1">
    <source>
        <dbReference type="EMBL" id="MTB73139.1"/>
    </source>
</evidence>
<evidence type="ECO:0008006" key="3">
    <source>
        <dbReference type="Google" id="ProtNLM"/>
    </source>
</evidence>
<dbReference type="InterPro" id="IPR027417">
    <property type="entry name" value="P-loop_NTPase"/>
</dbReference>
<reference evidence="1 2" key="1">
    <citation type="submission" date="2019-11" db="EMBL/GenBank/DDBJ databases">
        <title>Whole genome sequencing identifies a novel species of the genus Arsenicicoccus isolated from human blood.</title>
        <authorList>
            <person name="Jeong J.H."/>
            <person name="Kweon O.J."/>
            <person name="Kim H.R."/>
            <person name="Kim T.-H."/>
            <person name="Ha S.-M."/>
            <person name="Lee M.-K."/>
        </authorList>
    </citation>
    <scope>NUCLEOTIDE SEQUENCE [LARGE SCALE GENOMIC DNA]</scope>
    <source>
        <strain evidence="1 2">MKL-02</strain>
    </source>
</reference>
<sequence length="180" mass="19664">MVTIARRRPALPCGTRVVAVDGPSGSGKTTLAAHLEAHLRRTGGHVVVVHMDDLYPGWDGLAAAVTLLSSQVVEPLAQGRDGAYQRYDWARGAYAERHEILCATAWLVVEGVGCGADVIRPRLAALAWLEADRETRRRRGLERDGESYAPHWERWAGQESAHFAGHATREHADLVVDTGQ</sequence>
<organism evidence="1 2">
    <name type="scientific">Arsenicicoccus cauae</name>
    <dbReference type="NCBI Taxonomy" id="2663847"/>
    <lineage>
        <taxon>Bacteria</taxon>
        <taxon>Bacillati</taxon>
        <taxon>Actinomycetota</taxon>
        <taxon>Actinomycetes</taxon>
        <taxon>Micrococcales</taxon>
        <taxon>Intrasporangiaceae</taxon>
        <taxon>Arsenicicoccus</taxon>
    </lineage>
</organism>
<dbReference type="SUPFAM" id="SSF52540">
    <property type="entry name" value="P-loop containing nucleoside triphosphate hydrolases"/>
    <property type="match status" value="1"/>
</dbReference>
<dbReference type="Proteomes" id="UP000431092">
    <property type="component" value="Unassembled WGS sequence"/>
</dbReference>
<dbReference type="EMBL" id="WLVL01000046">
    <property type="protein sequence ID" value="MTB73139.1"/>
    <property type="molecule type" value="Genomic_DNA"/>
</dbReference>
<proteinExistence type="predicted"/>
<protein>
    <recommendedName>
        <fullName evidence="3">Uridine kinase</fullName>
    </recommendedName>
</protein>
<evidence type="ECO:0000313" key="2">
    <source>
        <dbReference type="Proteomes" id="UP000431092"/>
    </source>
</evidence>
<dbReference type="AlphaFoldDB" id="A0A6I3IXF8"/>
<dbReference type="Gene3D" id="3.40.50.300">
    <property type="entry name" value="P-loop containing nucleotide triphosphate hydrolases"/>
    <property type="match status" value="1"/>
</dbReference>
<gene>
    <name evidence="1" type="ORF">GGG17_14450</name>
</gene>